<feature type="chain" id="PRO_5012329828" evidence="1">
    <location>
        <begin position="22"/>
        <end position="203"/>
    </location>
</feature>
<accession>A0A221K7Y7</accession>
<dbReference type="Proteomes" id="UP000199754">
    <property type="component" value="Plasmid pSMR1-3"/>
</dbReference>
<organism evidence="2 3">
    <name type="scientific">Pseudosulfitobacter pseudonitzschiae</name>
    <dbReference type="NCBI Taxonomy" id="1402135"/>
    <lineage>
        <taxon>Bacteria</taxon>
        <taxon>Pseudomonadati</taxon>
        <taxon>Pseudomonadota</taxon>
        <taxon>Alphaproteobacteria</taxon>
        <taxon>Rhodobacterales</taxon>
        <taxon>Roseobacteraceae</taxon>
        <taxon>Pseudosulfitobacter</taxon>
    </lineage>
</organism>
<dbReference type="KEGG" id="spse:SULPSESMR1_04362"/>
<evidence type="ECO:0000313" key="2">
    <source>
        <dbReference type="EMBL" id="ASM75085.1"/>
    </source>
</evidence>
<feature type="signal peptide" evidence="1">
    <location>
        <begin position="1"/>
        <end position="21"/>
    </location>
</feature>
<dbReference type="EMBL" id="CP022418">
    <property type="protein sequence ID" value="ASM75085.1"/>
    <property type="molecule type" value="Genomic_DNA"/>
</dbReference>
<dbReference type="AlphaFoldDB" id="A0A221K7Y7"/>
<proteinExistence type="predicted"/>
<sequence length="203" mass="22576">MQCRIYGLALFIGLVSQPVSAEEFGRVTFSFDGEEKEWFTVIDQSGGRTQASARLSISRLADTITIDAYEEPRFSGGEILNIQLIYSKGIQSVQSQLPEHLRQRIRGLPNNPSGEDEPESIDYAHPTPDIILFTDGMTGPVWDGRGEQIEIQSYDFSGEVGRITAQFSTEFCRAEELYADPDESNCQQISGSIETQVQLPEDG</sequence>
<evidence type="ECO:0000313" key="3">
    <source>
        <dbReference type="Proteomes" id="UP000199754"/>
    </source>
</evidence>
<name>A0A221K7Y7_9RHOB</name>
<reference evidence="2 3" key="1">
    <citation type="submission" date="2017-07" db="EMBL/GenBank/DDBJ databases">
        <title>Genome Sequence of Sulfitobacter pseudonitzschiae Strain SMR1 Isolated from a culture of the Diatom Skeletonema marinoi.</title>
        <authorList>
            <person name="Topel M."/>
            <person name="Pinder M.I.M."/>
            <person name="Johansson O.N."/>
            <person name="Kourtchenko O."/>
            <person name="Godhe A."/>
            <person name="Clarke A.K."/>
        </authorList>
    </citation>
    <scope>NUCLEOTIDE SEQUENCE [LARGE SCALE GENOMIC DNA]</scope>
    <source>
        <strain evidence="2 3">SMR1</strain>
        <plasmid evidence="2 3">pSMR1-3</plasmid>
    </source>
</reference>
<keyword evidence="3" id="KW-1185">Reference proteome</keyword>
<keyword evidence="1" id="KW-0732">Signal</keyword>
<gene>
    <name evidence="2" type="ORF">SULPSESMR1_04362</name>
</gene>
<geneLocation type="plasmid" evidence="2 3">
    <name>pSMR1-3</name>
</geneLocation>
<protein>
    <submittedName>
        <fullName evidence="2">Uncharacterized protein</fullName>
    </submittedName>
</protein>
<keyword evidence="2" id="KW-0614">Plasmid</keyword>
<evidence type="ECO:0000256" key="1">
    <source>
        <dbReference type="SAM" id="SignalP"/>
    </source>
</evidence>